<keyword evidence="4" id="KW-1185">Reference proteome</keyword>
<accession>A0A1M5B6G7</accession>
<evidence type="ECO:0000259" key="2">
    <source>
        <dbReference type="Pfam" id="PF14238"/>
    </source>
</evidence>
<dbReference type="OrthoDB" id="9768524at2"/>
<dbReference type="STRING" id="1121256.SAMN02746089_01789"/>
<dbReference type="Proteomes" id="UP000184088">
    <property type="component" value="Unassembled WGS sequence"/>
</dbReference>
<sequence length="297" mass="33526">MKLFRNTIILLVVLVGLLGYYYYTQKTAKPAESNVVLDIKKSDIASINIDQGGKNLLSLTRVNGKWEMTKPIKYDVDSINLNDLLNTASSMKAERKFSSNDLGKYGLDRPAYTAYIGLSNNKNIELKIGSKSPVGMSYFVKVSDKPDVYMVQATDVEKFMLSNDYVYQYVQKYIFLTAKDKINKIAYIKSGNEYPIQKNKDGSWVINGKKLNNNDVDKLLDDIVLLQISGIDLGKSPSKDKYDFGLAVYGDNSEEKAYFVTRDKNSSYVIKDDKSLGMYTSSDKLAELLSDLMRVIK</sequence>
<dbReference type="Pfam" id="PF14238">
    <property type="entry name" value="DUF4340"/>
    <property type="match status" value="1"/>
</dbReference>
<keyword evidence="1" id="KW-0472">Membrane</keyword>
<dbReference type="RefSeq" id="WP_073344264.1">
    <property type="nucleotide sequence ID" value="NZ_FQVH01000020.1"/>
</dbReference>
<dbReference type="InterPro" id="IPR025641">
    <property type="entry name" value="DUF4340"/>
</dbReference>
<reference evidence="3 4" key="1">
    <citation type="submission" date="2016-11" db="EMBL/GenBank/DDBJ databases">
        <authorList>
            <person name="Jaros S."/>
            <person name="Januszkiewicz K."/>
            <person name="Wedrychowicz H."/>
        </authorList>
    </citation>
    <scope>NUCLEOTIDE SEQUENCE [LARGE SCALE GENOMIC DNA]</scope>
    <source>
        <strain evidence="3 4">DSM 17918</strain>
    </source>
</reference>
<evidence type="ECO:0000256" key="1">
    <source>
        <dbReference type="SAM" id="Phobius"/>
    </source>
</evidence>
<dbReference type="AlphaFoldDB" id="A0A1M5B6G7"/>
<dbReference type="EMBL" id="FQVH01000020">
    <property type="protein sequence ID" value="SHF37782.1"/>
    <property type="molecule type" value="Genomic_DNA"/>
</dbReference>
<protein>
    <recommendedName>
        <fullName evidence="2">DUF4340 domain-containing protein</fullName>
    </recommendedName>
</protein>
<feature type="domain" description="DUF4340" evidence="2">
    <location>
        <begin position="66"/>
        <end position="240"/>
    </location>
</feature>
<evidence type="ECO:0000313" key="4">
    <source>
        <dbReference type="Proteomes" id="UP000184088"/>
    </source>
</evidence>
<evidence type="ECO:0000313" key="3">
    <source>
        <dbReference type="EMBL" id="SHF37782.1"/>
    </source>
</evidence>
<gene>
    <name evidence="3" type="ORF">SAMN02746089_01789</name>
</gene>
<keyword evidence="1" id="KW-0812">Transmembrane</keyword>
<name>A0A1M5B6G7_9THEO</name>
<feature type="transmembrane region" description="Helical" evidence="1">
    <location>
        <begin position="7"/>
        <end position="23"/>
    </location>
</feature>
<keyword evidence="1" id="KW-1133">Transmembrane helix</keyword>
<organism evidence="3 4">
    <name type="scientific">Caldanaerobius fijiensis DSM 17918</name>
    <dbReference type="NCBI Taxonomy" id="1121256"/>
    <lineage>
        <taxon>Bacteria</taxon>
        <taxon>Bacillati</taxon>
        <taxon>Bacillota</taxon>
        <taxon>Clostridia</taxon>
        <taxon>Thermoanaerobacterales</taxon>
        <taxon>Thermoanaerobacteraceae</taxon>
        <taxon>Caldanaerobius</taxon>
    </lineage>
</organism>
<proteinExistence type="predicted"/>